<comment type="caution">
    <text evidence="3">The sequence shown here is derived from an EMBL/GenBank/DDBJ whole genome shotgun (WGS) entry which is preliminary data.</text>
</comment>
<dbReference type="CDD" id="cd00947">
    <property type="entry name" value="TBP_aldolase_IIB"/>
    <property type="match status" value="1"/>
</dbReference>
<dbReference type="InterPro" id="IPR000771">
    <property type="entry name" value="FBA_II"/>
</dbReference>
<feature type="binding site" evidence="2">
    <location>
        <position position="133"/>
    </location>
    <ligand>
        <name>Zn(2+)</name>
        <dbReference type="ChEBI" id="CHEBI:29105"/>
        <label>2</label>
    </ligand>
</feature>
<dbReference type="InterPro" id="IPR050246">
    <property type="entry name" value="Class_II_FBP_aldolase"/>
</dbReference>
<dbReference type="Pfam" id="PF01116">
    <property type="entry name" value="F_bP_aldolase"/>
    <property type="match status" value="1"/>
</dbReference>
<dbReference type="GO" id="GO:0008270">
    <property type="term" value="F:zinc ion binding"/>
    <property type="evidence" value="ECO:0007669"/>
    <property type="project" value="InterPro"/>
</dbReference>
<evidence type="ECO:0000313" key="3">
    <source>
        <dbReference type="EMBL" id="MCM6774783.1"/>
    </source>
</evidence>
<proteinExistence type="predicted"/>
<dbReference type="PANTHER" id="PTHR30304">
    <property type="entry name" value="D-TAGATOSE-1,6-BISPHOSPHATE ALDOLASE"/>
    <property type="match status" value="1"/>
</dbReference>
<reference evidence="3" key="1">
    <citation type="submission" date="2022-06" db="EMBL/GenBank/DDBJ databases">
        <title>Novel species in genus nocardia.</title>
        <authorList>
            <person name="Li F."/>
        </authorList>
    </citation>
    <scope>NUCLEOTIDE SEQUENCE</scope>
    <source>
        <strain evidence="3">CDC141</strain>
    </source>
</reference>
<keyword evidence="2" id="KW-0862">Zinc</keyword>
<keyword evidence="2" id="KW-0479">Metal-binding</keyword>
<feature type="binding site" evidence="2">
    <location>
        <position position="103"/>
    </location>
    <ligand>
        <name>Zn(2+)</name>
        <dbReference type="ChEBI" id="CHEBI:29105"/>
        <label>2</label>
    </ligand>
</feature>
<comment type="cofactor">
    <cofactor evidence="2">
        <name>Zn(2+)</name>
        <dbReference type="ChEBI" id="CHEBI:29105"/>
    </cofactor>
    <text evidence="2">Binds 2 Zn(2+) ions per subunit. One is catalytic and the other provides a structural contribution.</text>
</comment>
<evidence type="ECO:0000256" key="1">
    <source>
        <dbReference type="PIRSR" id="PIRSR001359-1"/>
    </source>
</evidence>
<sequence>MTLLPVPDLLAAARPGGLAAFNVIALEHAEAIAAAAEAANRPAILQISQNTVRYHGGLKPLVRACLAIAEDSSAPLAVHLDHATERRLITAAVELGITSVMYDGSTLDYAENVDSTADIARWCHERDVFVEAELGEVGGKDGAHAPGVRTDPDEAVAFVAATGVDALAVAVGSSHAMHTRDARLDDELIARLAAKVPVPLVLHGSSGVPDAGLRSAIDHGMTKINIATRLNVVLAESVRGILGADDRLSDPRKYLGPGRAAVQAEVERFLRLLA</sequence>
<dbReference type="SUPFAM" id="SSF51569">
    <property type="entry name" value="Aldolase"/>
    <property type="match status" value="1"/>
</dbReference>
<protein>
    <submittedName>
        <fullName evidence="3">Class II fructose-bisphosphate aldolase</fullName>
    </submittedName>
</protein>
<dbReference type="EMBL" id="JAMRXG010000006">
    <property type="protein sequence ID" value="MCM6774783.1"/>
    <property type="molecule type" value="Genomic_DNA"/>
</dbReference>
<feature type="active site" description="Proton donor" evidence="1">
    <location>
        <position position="81"/>
    </location>
</feature>
<dbReference type="InterPro" id="IPR013785">
    <property type="entry name" value="Aldolase_TIM"/>
</dbReference>
<feature type="binding site" evidence="2">
    <location>
        <position position="203"/>
    </location>
    <ligand>
        <name>Zn(2+)</name>
        <dbReference type="ChEBI" id="CHEBI:29105"/>
        <label>1</label>
        <note>catalytic</note>
    </ligand>
</feature>
<feature type="binding site" evidence="2">
    <location>
        <position position="82"/>
    </location>
    <ligand>
        <name>Zn(2+)</name>
        <dbReference type="ChEBI" id="CHEBI:29105"/>
        <label>1</label>
        <note>catalytic</note>
    </ligand>
</feature>
<organism evidence="3 4">
    <name type="scientific">Nocardia pulmonis</name>
    <dbReference type="NCBI Taxonomy" id="2951408"/>
    <lineage>
        <taxon>Bacteria</taxon>
        <taxon>Bacillati</taxon>
        <taxon>Actinomycetota</taxon>
        <taxon>Actinomycetes</taxon>
        <taxon>Mycobacteriales</taxon>
        <taxon>Nocardiaceae</taxon>
        <taxon>Nocardia</taxon>
    </lineage>
</organism>
<evidence type="ECO:0000313" key="4">
    <source>
        <dbReference type="Proteomes" id="UP001139157"/>
    </source>
</evidence>
<dbReference type="GO" id="GO:0005975">
    <property type="term" value="P:carbohydrate metabolic process"/>
    <property type="evidence" value="ECO:0007669"/>
    <property type="project" value="InterPro"/>
</dbReference>
<name>A0A9X2E7T7_9NOCA</name>
<dbReference type="PANTHER" id="PTHR30304:SF0">
    <property type="entry name" value="D-TAGATOSE-1,6-BISPHOSPHATE ALDOLASE SUBUNIT GATY-RELATED"/>
    <property type="match status" value="1"/>
</dbReference>
<gene>
    <name evidence="3" type="ORF">NDR86_15020</name>
</gene>
<keyword evidence="4" id="KW-1185">Reference proteome</keyword>
<accession>A0A9X2E7T7</accession>
<dbReference type="Gene3D" id="3.20.20.70">
    <property type="entry name" value="Aldolase class I"/>
    <property type="match status" value="1"/>
</dbReference>
<feature type="binding site" evidence="2">
    <location>
        <position position="175"/>
    </location>
    <ligand>
        <name>Zn(2+)</name>
        <dbReference type="ChEBI" id="CHEBI:29105"/>
        <label>1</label>
        <note>catalytic</note>
    </ligand>
</feature>
<dbReference type="PIRSF" id="PIRSF001359">
    <property type="entry name" value="F_bP_aldolase_II"/>
    <property type="match status" value="1"/>
</dbReference>
<dbReference type="AlphaFoldDB" id="A0A9X2E7T7"/>
<evidence type="ECO:0000256" key="2">
    <source>
        <dbReference type="PIRSR" id="PIRSR001359-3"/>
    </source>
</evidence>
<dbReference type="Proteomes" id="UP001139157">
    <property type="component" value="Unassembled WGS sequence"/>
</dbReference>
<dbReference type="GO" id="GO:0016832">
    <property type="term" value="F:aldehyde-lyase activity"/>
    <property type="evidence" value="ECO:0007669"/>
    <property type="project" value="InterPro"/>
</dbReference>
<dbReference type="RefSeq" id="WP_251912705.1">
    <property type="nucleotide sequence ID" value="NZ_JAMRXG010000006.1"/>
</dbReference>